<dbReference type="InterPro" id="IPR010985">
    <property type="entry name" value="Ribbon_hlx_hlx"/>
</dbReference>
<dbReference type="PANTHER" id="PTHR36582">
    <property type="entry name" value="ANTITOXIN PARD"/>
    <property type="match status" value="1"/>
</dbReference>
<sequence length="69" mass="7824">SMNISLPTPLKRFVDEQIAAGRYSSASEYVRDLIRGDEKRGGTSASRRCCWKGWRARITPDPGRLDRDP</sequence>
<organism evidence="3">
    <name type="scientific">mine drainage metagenome</name>
    <dbReference type="NCBI Taxonomy" id="410659"/>
    <lineage>
        <taxon>unclassified sequences</taxon>
        <taxon>metagenomes</taxon>
        <taxon>ecological metagenomes</taxon>
    </lineage>
</organism>
<dbReference type="InterPro" id="IPR038296">
    <property type="entry name" value="ParD_sf"/>
</dbReference>
<feature type="non-terminal residue" evidence="3">
    <location>
        <position position="1"/>
    </location>
</feature>
<comment type="similarity">
    <text evidence="1">Belongs to the ParD antitoxin family.</text>
</comment>
<dbReference type="InterPro" id="IPR022789">
    <property type="entry name" value="ParD"/>
</dbReference>
<evidence type="ECO:0000256" key="2">
    <source>
        <dbReference type="ARBA" id="ARBA00022649"/>
    </source>
</evidence>
<name>T1BYS5_9ZZZZ</name>
<proteinExistence type="inferred from homology"/>
<dbReference type="GO" id="GO:0006355">
    <property type="term" value="P:regulation of DNA-templated transcription"/>
    <property type="evidence" value="ECO:0007669"/>
    <property type="project" value="InterPro"/>
</dbReference>
<protein>
    <submittedName>
        <fullName evidence="3">Addiction module antidote protein, CopG/Arc/MetJ family</fullName>
    </submittedName>
</protein>
<dbReference type="CDD" id="cd22231">
    <property type="entry name" value="RHH_NikR_HicB-like"/>
    <property type="match status" value="1"/>
</dbReference>
<reference evidence="3" key="2">
    <citation type="journal article" date="2014" name="ISME J.">
        <title>Microbial stratification in low pH oxic and suboxic macroscopic growths along an acid mine drainage.</title>
        <authorList>
            <person name="Mendez-Garcia C."/>
            <person name="Mesa V."/>
            <person name="Sprenger R.R."/>
            <person name="Richter M."/>
            <person name="Diez M.S."/>
            <person name="Solano J."/>
            <person name="Bargiela R."/>
            <person name="Golyshina O.V."/>
            <person name="Manteca A."/>
            <person name="Ramos J.L."/>
            <person name="Gallego J.R."/>
            <person name="Llorente I."/>
            <person name="Martins Dos Santos V.A."/>
            <person name="Jensen O.N."/>
            <person name="Pelaez A.I."/>
            <person name="Sanchez J."/>
            <person name="Ferrer M."/>
        </authorList>
    </citation>
    <scope>NUCLEOTIDE SEQUENCE</scope>
</reference>
<dbReference type="Pfam" id="PF03693">
    <property type="entry name" value="ParD_antitoxin"/>
    <property type="match status" value="1"/>
</dbReference>
<dbReference type="EMBL" id="AUZX01003535">
    <property type="protein sequence ID" value="EQD73643.1"/>
    <property type="molecule type" value="Genomic_DNA"/>
</dbReference>
<evidence type="ECO:0000313" key="3">
    <source>
        <dbReference type="EMBL" id="EQD73643.1"/>
    </source>
</evidence>
<reference evidence="3" key="1">
    <citation type="submission" date="2013-08" db="EMBL/GenBank/DDBJ databases">
        <authorList>
            <person name="Mendez C."/>
            <person name="Richter M."/>
            <person name="Ferrer M."/>
            <person name="Sanchez J."/>
        </authorList>
    </citation>
    <scope>NUCLEOTIDE SEQUENCE</scope>
</reference>
<evidence type="ECO:0000256" key="1">
    <source>
        <dbReference type="ARBA" id="ARBA00008580"/>
    </source>
</evidence>
<dbReference type="Gene3D" id="6.10.10.120">
    <property type="entry name" value="Antitoxin ParD1-like"/>
    <property type="match status" value="1"/>
</dbReference>
<keyword evidence="2" id="KW-1277">Toxin-antitoxin system</keyword>
<dbReference type="SUPFAM" id="SSF47598">
    <property type="entry name" value="Ribbon-helix-helix"/>
    <property type="match status" value="1"/>
</dbReference>
<comment type="caution">
    <text evidence="3">The sequence shown here is derived from an EMBL/GenBank/DDBJ whole genome shotgun (WGS) entry which is preliminary data.</text>
</comment>
<gene>
    <name evidence="3" type="ORF">B1A_04850</name>
</gene>
<accession>T1BYS5</accession>
<dbReference type="PANTHER" id="PTHR36582:SF2">
    <property type="entry name" value="ANTITOXIN PARD"/>
    <property type="match status" value="1"/>
</dbReference>
<dbReference type="NCBIfam" id="TIGR02606">
    <property type="entry name" value="antidote_CC2985"/>
    <property type="match status" value="1"/>
</dbReference>
<dbReference type="AlphaFoldDB" id="T1BYS5"/>